<evidence type="ECO:0000313" key="1">
    <source>
        <dbReference type="EMBL" id="MBB5628733.1"/>
    </source>
</evidence>
<name>A0A7W9DRR1_9ACTN</name>
<proteinExistence type="predicted"/>
<keyword evidence="2" id="KW-1185">Reference proteome</keyword>
<evidence type="ECO:0000313" key="2">
    <source>
        <dbReference type="Proteomes" id="UP000588112"/>
    </source>
</evidence>
<dbReference type="EMBL" id="JACHBR010000001">
    <property type="protein sequence ID" value="MBB5628733.1"/>
    <property type="molecule type" value="Genomic_DNA"/>
</dbReference>
<gene>
    <name evidence="1" type="ORF">BJ981_004432</name>
</gene>
<reference evidence="1 2" key="1">
    <citation type="submission" date="2020-08" db="EMBL/GenBank/DDBJ databases">
        <title>Sequencing the genomes of 1000 actinobacteria strains.</title>
        <authorList>
            <person name="Klenk H.-P."/>
        </authorList>
    </citation>
    <scope>NUCLEOTIDE SEQUENCE [LARGE SCALE GENOMIC DNA]</scope>
    <source>
        <strain evidence="1 2">DSM 45790</strain>
    </source>
</reference>
<accession>A0A7W9DRR1</accession>
<comment type="caution">
    <text evidence="1">The sequence shown here is derived from an EMBL/GenBank/DDBJ whole genome shotgun (WGS) entry which is preliminary data.</text>
</comment>
<dbReference type="Proteomes" id="UP000588112">
    <property type="component" value="Unassembled WGS sequence"/>
</dbReference>
<dbReference type="AlphaFoldDB" id="A0A7W9DRR1"/>
<protein>
    <submittedName>
        <fullName evidence="1">Uncharacterized protein</fullName>
    </submittedName>
</protein>
<organism evidence="1 2">
    <name type="scientific">Sphaerisporangium krabiense</name>
    <dbReference type="NCBI Taxonomy" id="763782"/>
    <lineage>
        <taxon>Bacteria</taxon>
        <taxon>Bacillati</taxon>
        <taxon>Actinomycetota</taxon>
        <taxon>Actinomycetes</taxon>
        <taxon>Streptosporangiales</taxon>
        <taxon>Streptosporangiaceae</taxon>
        <taxon>Sphaerisporangium</taxon>
    </lineage>
</organism>
<sequence length="36" mass="3917">MNRRPSPDGARRCSSARTRLITALASFRGWAGEVVA</sequence>